<reference evidence="5" key="1">
    <citation type="journal article" date="2014" name="Front. Microbiol.">
        <title>High frequency of phylogenetically diverse reductive dehalogenase-homologous genes in deep subseafloor sedimentary metagenomes.</title>
        <authorList>
            <person name="Kawai M."/>
            <person name="Futagami T."/>
            <person name="Toyoda A."/>
            <person name="Takaki Y."/>
            <person name="Nishi S."/>
            <person name="Hori S."/>
            <person name="Arai W."/>
            <person name="Tsubouchi T."/>
            <person name="Morono Y."/>
            <person name="Uchiyama I."/>
            <person name="Ito T."/>
            <person name="Fujiyama A."/>
            <person name="Inagaki F."/>
            <person name="Takami H."/>
        </authorList>
    </citation>
    <scope>NUCLEOTIDE SEQUENCE</scope>
    <source>
        <strain evidence="5">Expedition CK06-06</strain>
    </source>
</reference>
<protein>
    <recommendedName>
        <fullName evidence="6">PKD domain-containing protein</fullName>
    </recommendedName>
</protein>
<comment type="caution">
    <text evidence="5">The sequence shown here is derived from an EMBL/GenBank/DDBJ whole genome shotgun (WGS) entry which is preliminary data.</text>
</comment>
<proteinExistence type="predicted"/>
<keyword evidence="1" id="KW-0732">Signal</keyword>
<sequence>SAWIQQAKLLASDGELVDYFGLSVSIDGDYAIIGAFHDDDNGDWSGSAYMFTRSGSTWTEQSKLTASDGAMFDEFGCSVSIDGDYAVVGANFDNDNGNNSGSAYIFKNNNPPNKPTIDGPTSGKKGETYSYDFQTTDPDGDDIYYWVDWGDESNTGWLGPYESGEEITKSHSWSKGTYDIKCKAKDTYDEESDWGTLQVEMPITRDIDNLFLDWLLDRFIWKFPIIRYILQACQFIS</sequence>
<dbReference type="Pfam" id="PF14312">
    <property type="entry name" value="FG-GAP_2"/>
    <property type="match status" value="2"/>
</dbReference>
<evidence type="ECO:0000256" key="1">
    <source>
        <dbReference type="ARBA" id="ARBA00022729"/>
    </source>
</evidence>
<evidence type="ECO:0000313" key="5">
    <source>
        <dbReference type="EMBL" id="GAG27994.1"/>
    </source>
</evidence>
<evidence type="ECO:0000256" key="3">
    <source>
        <dbReference type="ARBA" id="ARBA00023180"/>
    </source>
</evidence>
<evidence type="ECO:0008006" key="6">
    <source>
        <dbReference type="Google" id="ProtNLM"/>
    </source>
</evidence>
<accession>X0WAQ9</accession>
<dbReference type="PROSITE" id="PS51470">
    <property type="entry name" value="FG_GAP"/>
    <property type="match status" value="1"/>
</dbReference>
<keyword evidence="2" id="KW-0677">Repeat</keyword>
<dbReference type="InterPro" id="IPR035986">
    <property type="entry name" value="PKD_dom_sf"/>
</dbReference>
<dbReference type="Gene3D" id="2.130.10.130">
    <property type="entry name" value="Integrin alpha, N-terminal"/>
    <property type="match status" value="1"/>
</dbReference>
<dbReference type="InterPro" id="IPR013517">
    <property type="entry name" value="FG-GAP"/>
</dbReference>
<dbReference type="InterPro" id="IPR013519">
    <property type="entry name" value="Int_alpha_beta-p"/>
</dbReference>
<gene>
    <name evidence="5" type="ORF">S01H1_48476</name>
</gene>
<feature type="region of interest" description="Disordered" evidence="4">
    <location>
        <begin position="105"/>
        <end position="125"/>
    </location>
</feature>
<organism evidence="5">
    <name type="scientific">marine sediment metagenome</name>
    <dbReference type="NCBI Taxonomy" id="412755"/>
    <lineage>
        <taxon>unclassified sequences</taxon>
        <taxon>metagenomes</taxon>
        <taxon>ecological metagenomes</taxon>
    </lineage>
</organism>
<dbReference type="PANTHER" id="PTHR36220:SF1">
    <property type="entry name" value="GAMMA TUBULIN COMPLEX COMPONENT C-TERMINAL DOMAIN-CONTAINING PROTEIN"/>
    <property type="match status" value="1"/>
</dbReference>
<dbReference type="InterPro" id="IPR028994">
    <property type="entry name" value="Integrin_alpha_N"/>
</dbReference>
<feature type="non-terminal residue" evidence="5">
    <location>
        <position position="1"/>
    </location>
</feature>
<dbReference type="PANTHER" id="PTHR36220">
    <property type="entry name" value="UNNAMED PRODUCT"/>
    <property type="match status" value="1"/>
</dbReference>
<name>X0WAQ9_9ZZZZ</name>
<keyword evidence="3" id="KW-0325">Glycoprotein</keyword>
<evidence type="ECO:0000256" key="4">
    <source>
        <dbReference type="SAM" id="MobiDB-lite"/>
    </source>
</evidence>
<evidence type="ECO:0000256" key="2">
    <source>
        <dbReference type="ARBA" id="ARBA00022737"/>
    </source>
</evidence>
<dbReference type="SUPFAM" id="SSF49299">
    <property type="entry name" value="PKD domain"/>
    <property type="match status" value="1"/>
</dbReference>
<dbReference type="EMBL" id="BARS01031128">
    <property type="protein sequence ID" value="GAG27994.1"/>
    <property type="molecule type" value="Genomic_DNA"/>
</dbReference>
<dbReference type="AlphaFoldDB" id="X0WAQ9"/>